<evidence type="ECO:0000256" key="11">
    <source>
        <dbReference type="ARBA" id="ARBA00023136"/>
    </source>
</evidence>
<evidence type="ECO:0000313" key="12">
    <source>
        <dbReference type="EMBL" id="BDI30942.1"/>
    </source>
</evidence>
<dbReference type="GO" id="GO:0006508">
    <property type="term" value="P:proteolysis"/>
    <property type="evidence" value="ECO:0007669"/>
    <property type="project" value="UniProtKB-KW"/>
</dbReference>
<keyword evidence="8" id="KW-0862">Zinc</keyword>
<keyword evidence="3" id="KW-1003">Cell membrane</keyword>
<dbReference type="KEGG" id="ccot:CCAX7_29930"/>
<dbReference type="PANTHER" id="PTHR43221">
    <property type="entry name" value="PROTEASE HTPX"/>
    <property type="match status" value="1"/>
</dbReference>
<dbReference type="RefSeq" id="WP_165864049.1">
    <property type="nucleotide sequence ID" value="NZ_AP025739.1"/>
</dbReference>
<proteinExistence type="predicted"/>
<dbReference type="AlphaFoldDB" id="A0A402CSW1"/>
<evidence type="ECO:0000256" key="1">
    <source>
        <dbReference type="ARBA" id="ARBA00001947"/>
    </source>
</evidence>
<comment type="cofactor">
    <cofactor evidence="1">
        <name>Zn(2+)</name>
        <dbReference type="ChEBI" id="CHEBI:29105"/>
    </cofactor>
</comment>
<dbReference type="Gene3D" id="1.25.40.10">
    <property type="entry name" value="Tetratricopeptide repeat domain"/>
    <property type="match status" value="1"/>
</dbReference>
<evidence type="ECO:0000256" key="10">
    <source>
        <dbReference type="ARBA" id="ARBA00023049"/>
    </source>
</evidence>
<keyword evidence="13" id="KW-1185">Reference proteome</keyword>
<dbReference type="InterPro" id="IPR001915">
    <property type="entry name" value="Peptidase_M48"/>
</dbReference>
<dbReference type="InterPro" id="IPR050083">
    <property type="entry name" value="HtpX_protease"/>
</dbReference>
<dbReference type="PANTHER" id="PTHR43221:SF1">
    <property type="entry name" value="PROTEASE HTPX"/>
    <property type="match status" value="1"/>
</dbReference>
<dbReference type="EMBL" id="AP025739">
    <property type="protein sequence ID" value="BDI30942.1"/>
    <property type="molecule type" value="Genomic_DNA"/>
</dbReference>
<dbReference type="GO" id="GO:0046872">
    <property type="term" value="F:metal ion binding"/>
    <property type="evidence" value="ECO:0007669"/>
    <property type="project" value="UniProtKB-KW"/>
</dbReference>
<keyword evidence="11" id="KW-0472">Membrane</keyword>
<dbReference type="Proteomes" id="UP000287394">
    <property type="component" value="Chromosome"/>
</dbReference>
<dbReference type="Pfam" id="PF01435">
    <property type="entry name" value="Peptidase_M48"/>
    <property type="match status" value="1"/>
</dbReference>
<comment type="subcellular location">
    <subcellularLocation>
        <location evidence="2">Cell membrane</location>
        <topology evidence="2">Multi-pass membrane protein</topology>
    </subcellularLocation>
</comment>
<organism evidence="12 13">
    <name type="scientific">Capsulimonas corticalis</name>
    <dbReference type="NCBI Taxonomy" id="2219043"/>
    <lineage>
        <taxon>Bacteria</taxon>
        <taxon>Bacillati</taxon>
        <taxon>Armatimonadota</taxon>
        <taxon>Armatimonadia</taxon>
        <taxon>Capsulimonadales</taxon>
        <taxon>Capsulimonadaceae</taxon>
        <taxon>Capsulimonas</taxon>
    </lineage>
</organism>
<evidence type="ECO:0000256" key="7">
    <source>
        <dbReference type="ARBA" id="ARBA00022801"/>
    </source>
</evidence>
<evidence type="ECO:0000256" key="2">
    <source>
        <dbReference type="ARBA" id="ARBA00004651"/>
    </source>
</evidence>
<dbReference type="CDD" id="cd07328">
    <property type="entry name" value="M48_Ste24p_like"/>
    <property type="match status" value="1"/>
</dbReference>
<dbReference type="SUPFAM" id="SSF48452">
    <property type="entry name" value="TPR-like"/>
    <property type="match status" value="1"/>
</dbReference>
<keyword evidence="6" id="KW-0479">Metal-binding</keyword>
<keyword evidence="4" id="KW-0645">Protease</keyword>
<accession>A0A402CSW1</accession>
<evidence type="ECO:0000256" key="8">
    <source>
        <dbReference type="ARBA" id="ARBA00022833"/>
    </source>
</evidence>
<dbReference type="GO" id="GO:0005886">
    <property type="term" value="C:plasma membrane"/>
    <property type="evidence" value="ECO:0007669"/>
    <property type="project" value="UniProtKB-SubCell"/>
</dbReference>
<reference evidence="12 13" key="1">
    <citation type="journal article" date="2019" name="Int. J. Syst. Evol. Microbiol.">
        <title>Capsulimonas corticalis gen. nov., sp. nov., an aerobic capsulated bacterium, of a novel bacterial order, Capsulimonadales ord. nov., of the class Armatimonadia of the phylum Armatimonadetes.</title>
        <authorList>
            <person name="Li J."/>
            <person name="Kudo C."/>
            <person name="Tonouchi A."/>
        </authorList>
    </citation>
    <scope>NUCLEOTIDE SEQUENCE [LARGE SCALE GENOMIC DNA]</scope>
    <source>
        <strain evidence="12 13">AX-7</strain>
    </source>
</reference>
<keyword evidence="5" id="KW-0812">Transmembrane</keyword>
<keyword evidence="7" id="KW-0378">Hydrolase</keyword>
<dbReference type="Gene3D" id="3.30.2010.10">
    <property type="entry name" value="Metalloproteases ('zincins'), catalytic domain"/>
    <property type="match status" value="1"/>
</dbReference>
<protein>
    <submittedName>
        <fullName evidence="12">Uncharacterized protein</fullName>
    </submittedName>
</protein>
<evidence type="ECO:0000256" key="3">
    <source>
        <dbReference type="ARBA" id="ARBA00022475"/>
    </source>
</evidence>
<evidence type="ECO:0000256" key="5">
    <source>
        <dbReference type="ARBA" id="ARBA00022692"/>
    </source>
</evidence>
<evidence type="ECO:0000256" key="4">
    <source>
        <dbReference type="ARBA" id="ARBA00022670"/>
    </source>
</evidence>
<keyword evidence="9" id="KW-1133">Transmembrane helix</keyword>
<name>A0A402CSW1_9BACT</name>
<keyword evidence="10" id="KW-0482">Metalloprotease</keyword>
<evidence type="ECO:0000256" key="9">
    <source>
        <dbReference type="ARBA" id="ARBA00022989"/>
    </source>
</evidence>
<evidence type="ECO:0000313" key="13">
    <source>
        <dbReference type="Proteomes" id="UP000287394"/>
    </source>
</evidence>
<gene>
    <name evidence="12" type="ORF">CCAX7_29930</name>
</gene>
<dbReference type="InterPro" id="IPR011990">
    <property type="entry name" value="TPR-like_helical_dom_sf"/>
</dbReference>
<dbReference type="GO" id="GO:0004222">
    <property type="term" value="F:metalloendopeptidase activity"/>
    <property type="evidence" value="ECO:0007669"/>
    <property type="project" value="InterPro"/>
</dbReference>
<sequence length="652" mass="74154">MIDSQRKFDSLIRRLEGYARESPRGYSFGVACLAALGYAYIFVILAALMVAVGALLYFVYWTVLHLRHPSYSPVDFAKLILPVLLGTLVVIAAIVHTFRVEAAAPEGPELRREIAPRLYAMLEEVSAELKAPRFDRVLLTDEFNASVVQAPRFGLVGKNENYLILGLPLLQALPPDQFRAVIAHELAHISGNHSRFAGWIYRLRKMWFQLLENLDGNLLFLPFFLWYAPYFYAYTFVLARANEYEADRCGADIAGKQVMAEALVRTSISGRFLGEAFWPAIYRRADHEVQPTVSPYSMMFRDAEQRAALAQGSAGWMRQAWEAKTDTTDTHPALRDRLAALGFRGVAAGPLDGARPPLPAPQPVMESAAERYLAGVEDRFAKVLDTEWRREVDRPWREQHNKARQLCMRLSMYAQQEQTDPLTAEEQMERAQLSARFHGPAAAIALLQQLLAQFPGDVRALLLMGHLQLEVGDEAGSATLDRALRLNPEERPDICERIAAFYRGRGQHARASEYERRAQMTYRQEELAQMERSNLDRRDSFLHHGLAAERLAVLRQQLSRCPEIEAAYLLCKEVRHTQGEPLYVLAIDTRSAWRRLQAEIDYNELSDDIVKQVELPGNTSIVFISGRYTWLRKVVAEMNNSRIYRISERQGV</sequence>
<evidence type="ECO:0000256" key="6">
    <source>
        <dbReference type="ARBA" id="ARBA00022723"/>
    </source>
</evidence>